<feature type="transmembrane region" description="Helical" evidence="8">
    <location>
        <begin position="231"/>
        <end position="252"/>
    </location>
</feature>
<name>A0A0W0TDZ7_9GAMM</name>
<evidence type="ECO:0000313" key="9">
    <source>
        <dbReference type="EMBL" id="KTC93766.1"/>
    </source>
</evidence>
<dbReference type="GO" id="GO:0016758">
    <property type="term" value="F:hexosyltransferase activity"/>
    <property type="evidence" value="ECO:0007669"/>
    <property type="project" value="InterPro"/>
</dbReference>
<dbReference type="PATRIC" id="fig|1212489.4.peg.117"/>
<evidence type="ECO:0000256" key="7">
    <source>
        <dbReference type="ARBA" id="ARBA00024033"/>
    </source>
</evidence>
<dbReference type="AlphaFoldDB" id="A0A0W0TDZ7"/>
<evidence type="ECO:0000256" key="4">
    <source>
        <dbReference type="ARBA" id="ARBA00022692"/>
    </source>
</evidence>
<evidence type="ECO:0000256" key="3">
    <source>
        <dbReference type="ARBA" id="ARBA00022679"/>
    </source>
</evidence>
<proteinExistence type="inferred from homology"/>
<feature type="transmembrane region" description="Helical" evidence="8">
    <location>
        <begin position="340"/>
        <end position="358"/>
    </location>
</feature>
<comment type="caution">
    <text evidence="9">The sequence shown here is derived from an EMBL/GenBank/DDBJ whole genome shotgun (WGS) entry which is preliminary data.</text>
</comment>
<evidence type="ECO:0008006" key="11">
    <source>
        <dbReference type="Google" id="ProtNLM"/>
    </source>
</evidence>
<dbReference type="Proteomes" id="UP000054736">
    <property type="component" value="Unassembled WGS sequence"/>
</dbReference>
<keyword evidence="2" id="KW-1003">Cell membrane</keyword>
<keyword evidence="5 8" id="KW-1133">Transmembrane helix</keyword>
<dbReference type="GO" id="GO:0005886">
    <property type="term" value="C:plasma membrane"/>
    <property type="evidence" value="ECO:0007669"/>
    <property type="project" value="UniProtKB-SubCell"/>
</dbReference>
<feature type="transmembrane region" description="Helical" evidence="8">
    <location>
        <begin position="102"/>
        <end position="129"/>
    </location>
</feature>
<organism evidence="9 10">
    <name type="scientific">Legionella drozanskii LLAP-1</name>
    <dbReference type="NCBI Taxonomy" id="1212489"/>
    <lineage>
        <taxon>Bacteria</taxon>
        <taxon>Pseudomonadati</taxon>
        <taxon>Pseudomonadota</taxon>
        <taxon>Gammaproteobacteria</taxon>
        <taxon>Legionellales</taxon>
        <taxon>Legionellaceae</taxon>
        <taxon>Legionella</taxon>
    </lineage>
</organism>
<keyword evidence="6 8" id="KW-0472">Membrane</keyword>
<comment type="subcellular location">
    <subcellularLocation>
        <location evidence="1">Cell membrane</location>
        <topology evidence="1">Multi-pass membrane protein</topology>
    </subcellularLocation>
</comment>
<feature type="transmembrane region" description="Helical" evidence="8">
    <location>
        <begin position="312"/>
        <end position="328"/>
    </location>
</feature>
<keyword evidence="4 8" id="KW-0812">Transmembrane</keyword>
<keyword evidence="10" id="KW-1185">Reference proteome</keyword>
<feature type="transmembrane region" description="Helical" evidence="8">
    <location>
        <begin position="172"/>
        <end position="196"/>
    </location>
</feature>
<evidence type="ECO:0000313" key="10">
    <source>
        <dbReference type="Proteomes" id="UP000054736"/>
    </source>
</evidence>
<keyword evidence="3" id="KW-0808">Transferase</keyword>
<evidence type="ECO:0000256" key="2">
    <source>
        <dbReference type="ARBA" id="ARBA00022475"/>
    </source>
</evidence>
<feature type="transmembrane region" description="Helical" evidence="8">
    <location>
        <begin position="66"/>
        <end position="90"/>
    </location>
</feature>
<evidence type="ECO:0000256" key="8">
    <source>
        <dbReference type="SAM" id="Phobius"/>
    </source>
</evidence>
<dbReference type="InterPro" id="IPR018584">
    <property type="entry name" value="GT87"/>
</dbReference>
<feature type="transmembrane region" description="Helical" evidence="8">
    <location>
        <begin position="272"/>
        <end position="300"/>
    </location>
</feature>
<reference evidence="9 10" key="1">
    <citation type="submission" date="2015-11" db="EMBL/GenBank/DDBJ databases">
        <title>Genomic analysis of 38 Legionella species identifies large and diverse effector repertoires.</title>
        <authorList>
            <person name="Burstein D."/>
            <person name="Amaro F."/>
            <person name="Zusman T."/>
            <person name="Lifshitz Z."/>
            <person name="Cohen O."/>
            <person name="Gilbert J.A."/>
            <person name="Pupko T."/>
            <person name="Shuman H.A."/>
            <person name="Segal G."/>
        </authorList>
    </citation>
    <scope>NUCLEOTIDE SEQUENCE [LARGE SCALE GENOMIC DNA]</scope>
    <source>
        <strain evidence="9 10">ATCC 700990</strain>
    </source>
</reference>
<comment type="similarity">
    <text evidence="7">Belongs to the glycosyltransferase 87 family.</text>
</comment>
<dbReference type="Pfam" id="PF09594">
    <property type="entry name" value="GT87"/>
    <property type="match status" value="1"/>
</dbReference>
<dbReference type="STRING" id="1212489.Ldro_0116"/>
<sequence>MFSSDHLLDFHSFYFSSQMLAKGGNPYQVLSTIYFPTLKIMPANLNPPIVLWFLKPLTNLNYHAAVSIWILSSFILGLIGARIAFSYAFSLDYIKKNGFYLYFIYLLSFPTLMNTGLAQMGAILMFLLMIGYHFYIRERDYFAAIVWGILIAIKFFPALLIVYTLVQKRYRVSIATLGVFLFLSLLPLCIYGTKIYTQYFSMMSQINWYGKSWNASILGLIYRLLNTGTEQNWILIKLIYGVLFSVFFILYLRKIIQIEKLKIKHQSFGLTLVMMLFLSPFGWLYYLPMLVFPLSLTWLIFLSEKQPLTLKFAWFFCLFFINIPINNLPLTMMPSLLGKLSYYSFNFYGLLILLYFMAFCLES</sequence>
<evidence type="ECO:0000256" key="5">
    <source>
        <dbReference type="ARBA" id="ARBA00022989"/>
    </source>
</evidence>
<evidence type="ECO:0000256" key="6">
    <source>
        <dbReference type="ARBA" id="ARBA00023136"/>
    </source>
</evidence>
<feature type="transmembrane region" description="Helical" evidence="8">
    <location>
        <begin position="141"/>
        <end position="166"/>
    </location>
</feature>
<gene>
    <name evidence="9" type="ORF">Ldro_0116</name>
</gene>
<evidence type="ECO:0000256" key="1">
    <source>
        <dbReference type="ARBA" id="ARBA00004651"/>
    </source>
</evidence>
<dbReference type="EMBL" id="LNXY01000001">
    <property type="protein sequence ID" value="KTC93766.1"/>
    <property type="molecule type" value="Genomic_DNA"/>
</dbReference>
<protein>
    <recommendedName>
        <fullName evidence="11">Mannosyltransferase</fullName>
    </recommendedName>
</protein>
<accession>A0A0W0TDZ7</accession>